<evidence type="ECO:0000313" key="2">
    <source>
        <dbReference type="EMBL" id="RID97150.1"/>
    </source>
</evidence>
<dbReference type="Proteomes" id="UP000266302">
    <property type="component" value="Unassembled WGS sequence"/>
</dbReference>
<evidence type="ECO:0000259" key="1">
    <source>
        <dbReference type="Pfam" id="PF24390"/>
    </source>
</evidence>
<dbReference type="AlphaFoldDB" id="A0A398C9Y0"/>
<reference evidence="2 3" key="1">
    <citation type="submission" date="2018-09" db="EMBL/GenBank/DDBJ databases">
        <title>Draft genome of Simplicispira sp. NY-02.</title>
        <authorList>
            <person name="Im W.T."/>
        </authorList>
    </citation>
    <scope>NUCLEOTIDE SEQUENCE [LARGE SCALE GENOMIC DNA]</scope>
    <source>
        <strain evidence="2 3">NY-02</strain>
    </source>
</reference>
<protein>
    <recommendedName>
        <fullName evidence="1">PRTase-CE domain-containing protein</fullName>
    </recommendedName>
</protein>
<comment type="caution">
    <text evidence="2">The sequence shown here is derived from an EMBL/GenBank/DDBJ whole genome shotgun (WGS) entry which is preliminary data.</text>
</comment>
<dbReference type="InterPro" id="IPR056920">
    <property type="entry name" value="PRTase-CE"/>
</dbReference>
<name>A0A398C9Y0_9BURK</name>
<evidence type="ECO:0000313" key="3">
    <source>
        <dbReference type="Proteomes" id="UP000266302"/>
    </source>
</evidence>
<feature type="domain" description="PRTase-CE" evidence="1">
    <location>
        <begin position="54"/>
        <end position="364"/>
    </location>
</feature>
<dbReference type="OrthoDB" id="8427993at2"/>
<sequence length="372" mass="42732">MKHETAFKFIGEQLNWTDADFAKEFRELQLMIDHKYDGYQGFQPGTRFHVNLLNWLSQFSTMAEKKTAYQFVKDRLAYVSQREMHHLVSLMMPTIERNAHHRVAKEMQIPLYKTYIDQAAIDRVAQLLRRTLYVGLSDGARIDVFRRYNEGKVSNEQVVAFSEITTAKWEDLQKELRKSLKALGLSQEAVEASATFEAICLVDDFSGSGSSLLRNDLEKGWGGKIKKFCESSVDRFGKFLAKDCMLHVHHHLASAKARAQIVQDLKDFAPEFTLFQYDTSFSYVLPPEVVIDDQCEDAGLTALIKAHYDADIEDEHTKKDIWYGYKQCGLPLVLEHNTPNNSIALLWADSKSEATPRMKPLFARRKRHSSHG</sequence>
<organism evidence="2 3">
    <name type="scientific">Simplicispira hankyongi</name>
    <dbReference type="NCBI Taxonomy" id="2315688"/>
    <lineage>
        <taxon>Bacteria</taxon>
        <taxon>Pseudomonadati</taxon>
        <taxon>Pseudomonadota</taxon>
        <taxon>Betaproteobacteria</taxon>
        <taxon>Burkholderiales</taxon>
        <taxon>Comamonadaceae</taxon>
        <taxon>Simplicispira</taxon>
    </lineage>
</organism>
<accession>A0A398C9Y0</accession>
<keyword evidence="3" id="KW-1185">Reference proteome</keyword>
<dbReference type="EMBL" id="QXJC01000010">
    <property type="protein sequence ID" value="RID97150.1"/>
    <property type="molecule type" value="Genomic_DNA"/>
</dbReference>
<dbReference type="Pfam" id="PF24390">
    <property type="entry name" value="PRTase-CE"/>
    <property type="match status" value="1"/>
</dbReference>
<proteinExistence type="predicted"/>
<dbReference type="RefSeq" id="WP_119110376.1">
    <property type="nucleotide sequence ID" value="NZ_QXJC01000010.1"/>
</dbReference>
<gene>
    <name evidence="2" type="ORF">D3F03_15690</name>
</gene>